<keyword evidence="2" id="KW-1185">Reference proteome</keyword>
<reference evidence="1 2" key="1">
    <citation type="journal article" date="2023" name="BMC Biol.">
        <title>The compact genome of the sponge Oopsacas minuta (Hexactinellida) is lacking key metazoan core genes.</title>
        <authorList>
            <person name="Santini S."/>
            <person name="Schenkelaars Q."/>
            <person name="Jourda C."/>
            <person name="Duchesne M."/>
            <person name="Belahbib H."/>
            <person name="Rocher C."/>
            <person name="Selva M."/>
            <person name="Riesgo A."/>
            <person name="Vervoort M."/>
            <person name="Leys S.P."/>
            <person name="Kodjabachian L."/>
            <person name="Le Bivic A."/>
            <person name="Borchiellini C."/>
            <person name="Claverie J.M."/>
            <person name="Renard E."/>
        </authorList>
    </citation>
    <scope>NUCLEOTIDE SEQUENCE [LARGE SCALE GENOMIC DNA]</scope>
    <source>
        <strain evidence="1">SPO-2</strain>
    </source>
</reference>
<name>A0AAV7JYA6_9METZ</name>
<comment type="caution">
    <text evidence="1">The sequence shown here is derived from an EMBL/GenBank/DDBJ whole genome shotgun (WGS) entry which is preliminary data.</text>
</comment>
<evidence type="ECO:0000313" key="2">
    <source>
        <dbReference type="Proteomes" id="UP001165289"/>
    </source>
</evidence>
<dbReference type="PANTHER" id="PTHR46068">
    <property type="entry name" value="PROTEIN CBG27172"/>
    <property type="match status" value="1"/>
</dbReference>
<gene>
    <name evidence="1" type="ORF">LOD99_4038</name>
</gene>
<dbReference type="InterPro" id="IPR036397">
    <property type="entry name" value="RNaseH_sf"/>
</dbReference>
<dbReference type="Proteomes" id="UP001165289">
    <property type="component" value="Unassembled WGS sequence"/>
</dbReference>
<organism evidence="1 2">
    <name type="scientific">Oopsacas minuta</name>
    <dbReference type="NCBI Taxonomy" id="111878"/>
    <lineage>
        <taxon>Eukaryota</taxon>
        <taxon>Metazoa</taxon>
        <taxon>Porifera</taxon>
        <taxon>Hexactinellida</taxon>
        <taxon>Hexasterophora</taxon>
        <taxon>Lyssacinosida</taxon>
        <taxon>Leucopsacidae</taxon>
        <taxon>Oopsacas</taxon>
    </lineage>
</organism>
<dbReference type="PANTHER" id="PTHR46068:SF1">
    <property type="entry name" value="TRANSPOSASE IS30-LIKE HTH DOMAIN-CONTAINING PROTEIN"/>
    <property type="match status" value="1"/>
</dbReference>
<protein>
    <recommendedName>
        <fullName evidence="3">Transposase Tc1-like domain-containing protein</fullName>
    </recommendedName>
</protein>
<evidence type="ECO:0008006" key="3">
    <source>
        <dbReference type="Google" id="ProtNLM"/>
    </source>
</evidence>
<dbReference type="EMBL" id="JAKMXF010000296">
    <property type="protein sequence ID" value="KAI6652961.1"/>
    <property type="molecule type" value="Genomic_DNA"/>
</dbReference>
<dbReference type="GO" id="GO:0003676">
    <property type="term" value="F:nucleic acid binding"/>
    <property type="evidence" value="ECO:0007669"/>
    <property type="project" value="InterPro"/>
</dbReference>
<proteinExistence type="predicted"/>
<sequence length="285" mass="33755">MKKTKPQSGRPQILKRVSRIVIKKSLGKRRQSTRKLSRRLSIRGNPISHMTIQRHLAQRLDARPYRRPKWAKITQKIKENRLKFARDHENWSFEDWNNVFWSDESPFELFHPPNRQNDRVWAIGSQNIEPIFRLNSQRNYGLGNDVTQSAVRTPHCTPKQTVNGAYYRNEILKKTCLDAIAREAKKGSVIERSMLENMSEFLFMQDGALVHTANVTQQWRSEKFPPFWKKGEWPVNFPDLNPIENHWGIIYERLDEMAQVTTIQALIANLKTAWMTIHRTYFETW</sequence>
<dbReference type="Gene3D" id="3.30.420.10">
    <property type="entry name" value="Ribonuclease H-like superfamily/Ribonuclease H"/>
    <property type="match status" value="1"/>
</dbReference>
<dbReference type="AlphaFoldDB" id="A0AAV7JYA6"/>
<accession>A0AAV7JYA6</accession>
<evidence type="ECO:0000313" key="1">
    <source>
        <dbReference type="EMBL" id="KAI6652961.1"/>
    </source>
</evidence>